<keyword evidence="3" id="KW-1185">Reference proteome</keyword>
<dbReference type="InterPro" id="IPR036388">
    <property type="entry name" value="WH-like_DNA-bd_sf"/>
</dbReference>
<dbReference type="Proteomes" id="UP001166304">
    <property type="component" value="Unassembled WGS sequence"/>
</dbReference>
<dbReference type="EMBL" id="JAHQXE010000003">
    <property type="protein sequence ID" value="MBV0902356.1"/>
    <property type="molecule type" value="Genomic_DNA"/>
</dbReference>
<evidence type="ECO:0000313" key="2">
    <source>
        <dbReference type="EMBL" id="MBV0902356.1"/>
    </source>
</evidence>
<evidence type="ECO:0000313" key="3">
    <source>
        <dbReference type="Proteomes" id="UP001166304"/>
    </source>
</evidence>
<evidence type="ECO:0000256" key="1">
    <source>
        <dbReference type="SAM" id="MobiDB-lite"/>
    </source>
</evidence>
<dbReference type="Gene3D" id="1.10.10.10">
    <property type="entry name" value="Winged helix-like DNA-binding domain superfamily/Winged helix DNA-binding domain"/>
    <property type="match status" value="1"/>
</dbReference>
<reference evidence="2" key="1">
    <citation type="submission" date="2021-06" db="EMBL/GenBank/DDBJ databases">
        <title>New haloarchaea isolates fom saline soil.</title>
        <authorList>
            <person name="Duran-Viseras A."/>
            <person name="Sanchez-Porro C.S."/>
            <person name="Ventosa A."/>
        </authorList>
    </citation>
    <scope>NUCLEOTIDE SEQUENCE</scope>
    <source>
        <strain evidence="2">JCM 18369</strain>
    </source>
</reference>
<name>A0AA41G2M7_9EURY</name>
<protein>
    <submittedName>
        <fullName evidence="2">MarR family transcriptional regulator</fullName>
    </submittedName>
</protein>
<gene>
    <name evidence="2" type="ORF">KTS37_11205</name>
</gene>
<organism evidence="2 3">
    <name type="scientific">Haloarcula salina</name>
    <dbReference type="NCBI Taxonomy" id="1429914"/>
    <lineage>
        <taxon>Archaea</taxon>
        <taxon>Methanobacteriati</taxon>
        <taxon>Methanobacteriota</taxon>
        <taxon>Stenosarchaea group</taxon>
        <taxon>Halobacteria</taxon>
        <taxon>Halobacteriales</taxon>
        <taxon>Haloarculaceae</taxon>
        <taxon>Haloarcula</taxon>
    </lineage>
</organism>
<dbReference type="AlphaFoldDB" id="A0AA41G2M7"/>
<dbReference type="RefSeq" id="WP_162413476.1">
    <property type="nucleotide sequence ID" value="NZ_JAHQXE010000003.1"/>
</dbReference>
<comment type="caution">
    <text evidence="2">The sequence shown here is derived from an EMBL/GenBank/DDBJ whole genome shotgun (WGS) entry which is preliminary data.</text>
</comment>
<feature type="region of interest" description="Disordered" evidence="1">
    <location>
        <begin position="76"/>
        <end position="105"/>
    </location>
</feature>
<proteinExistence type="predicted"/>
<sequence>MRQSGKWMTIVDDRILEYIDEKEHGSPSKMKEDGPIRYSRQHIARRCRKLADHGLLKPVGNGVYVITERGEAYLAGDLDTHEDAPEQELDETGNGVNDAESTGNS</sequence>
<accession>A0AA41G2M7</accession>